<name>A0A4Z0Q8Y7_9BACT</name>
<gene>
    <name evidence="1" type="ORF">E5K02_16900</name>
</gene>
<evidence type="ECO:0000313" key="1">
    <source>
        <dbReference type="EMBL" id="TGE26470.1"/>
    </source>
</evidence>
<evidence type="ECO:0000313" key="2">
    <source>
        <dbReference type="Proteomes" id="UP000298471"/>
    </source>
</evidence>
<dbReference type="OrthoDB" id="9849856at2"/>
<dbReference type="EMBL" id="SRMB01000003">
    <property type="protein sequence ID" value="TGE26470.1"/>
    <property type="molecule type" value="Genomic_DNA"/>
</dbReference>
<dbReference type="AlphaFoldDB" id="A0A4Z0Q8Y7"/>
<keyword evidence="2" id="KW-1185">Reference proteome</keyword>
<organism evidence="1 2">
    <name type="scientific">Hymenobacter metallicola</name>
    <dbReference type="NCBI Taxonomy" id="2563114"/>
    <lineage>
        <taxon>Bacteria</taxon>
        <taxon>Pseudomonadati</taxon>
        <taxon>Bacteroidota</taxon>
        <taxon>Cytophagia</taxon>
        <taxon>Cytophagales</taxon>
        <taxon>Hymenobacteraceae</taxon>
        <taxon>Hymenobacter</taxon>
    </lineage>
</organism>
<dbReference type="RefSeq" id="WP_135396379.1">
    <property type="nucleotide sequence ID" value="NZ_SRMB01000003.1"/>
</dbReference>
<reference evidence="1 2" key="1">
    <citation type="submission" date="2019-04" db="EMBL/GenBank/DDBJ databases">
        <authorList>
            <person name="Feng G."/>
            <person name="Zhang J."/>
            <person name="Zhu H."/>
        </authorList>
    </citation>
    <scope>NUCLEOTIDE SEQUENCE [LARGE SCALE GENOMIC DNA]</scope>
    <source>
        <strain evidence="1 2">9PBR-1</strain>
    </source>
</reference>
<accession>A0A4Z0Q8Y7</accession>
<sequence length="149" mass="15773">MIHPDTYFRATMLSLGILCTGCDKESTSVYPSTAGQPTAAGSAAAQGGGALVAKNYFQVGMCTCLTGLAAGIDMTQSNYVETPSGNRTSVWTGLVPEYLMPPLTLNPTTGVSSYTYNSYWNGDGDGIYYVSKCIITSDRIATLTLHSKK</sequence>
<proteinExistence type="predicted"/>
<dbReference type="Proteomes" id="UP000298471">
    <property type="component" value="Unassembled WGS sequence"/>
</dbReference>
<protein>
    <submittedName>
        <fullName evidence="1">Uncharacterized protein</fullName>
    </submittedName>
</protein>
<comment type="caution">
    <text evidence="1">The sequence shown here is derived from an EMBL/GenBank/DDBJ whole genome shotgun (WGS) entry which is preliminary data.</text>
</comment>